<organism evidence="2">
    <name type="scientific">mine drainage metagenome</name>
    <dbReference type="NCBI Taxonomy" id="410659"/>
    <lineage>
        <taxon>unclassified sequences</taxon>
        <taxon>metagenomes</taxon>
        <taxon>ecological metagenomes</taxon>
    </lineage>
</organism>
<dbReference type="SUPFAM" id="SSF52540">
    <property type="entry name" value="P-loop containing nucleoside triphosphate hydrolases"/>
    <property type="match status" value="1"/>
</dbReference>
<reference evidence="2" key="1">
    <citation type="submission" date="2013-08" db="EMBL/GenBank/DDBJ databases">
        <authorList>
            <person name="Mendez C."/>
            <person name="Richter M."/>
            <person name="Ferrer M."/>
            <person name="Sanchez J."/>
        </authorList>
    </citation>
    <scope>NUCLEOTIDE SEQUENCE</scope>
</reference>
<gene>
    <name evidence="2" type="ORF">B2A_05329</name>
</gene>
<accession>T1AIF2</accession>
<comment type="caution">
    <text evidence="2">The sequence shown here is derived from an EMBL/GenBank/DDBJ whole genome shotgun (WGS) entry which is preliminary data.</text>
</comment>
<dbReference type="GO" id="GO:0005524">
    <property type="term" value="F:ATP binding"/>
    <property type="evidence" value="ECO:0007669"/>
    <property type="project" value="InterPro"/>
</dbReference>
<dbReference type="InterPro" id="IPR013283">
    <property type="entry name" value="RLI1"/>
</dbReference>
<dbReference type="EMBL" id="AUZZ01003696">
    <property type="protein sequence ID" value="EQD56293.1"/>
    <property type="molecule type" value="Genomic_DNA"/>
</dbReference>
<dbReference type="Gene3D" id="3.40.50.300">
    <property type="entry name" value="P-loop containing nucleotide triphosphate hydrolases"/>
    <property type="match status" value="1"/>
</dbReference>
<dbReference type="InterPro" id="IPR027417">
    <property type="entry name" value="P-loop_NTPase"/>
</dbReference>
<feature type="non-terminal residue" evidence="2">
    <location>
        <position position="86"/>
    </location>
</feature>
<evidence type="ECO:0000313" key="2">
    <source>
        <dbReference type="EMBL" id="EQD56293.1"/>
    </source>
</evidence>
<dbReference type="GO" id="GO:0016887">
    <property type="term" value="F:ATP hydrolysis activity"/>
    <property type="evidence" value="ECO:0007669"/>
    <property type="project" value="InterPro"/>
</dbReference>
<protein>
    <submittedName>
        <fullName evidence="2">ABC transporter-like domain protein</fullName>
    </submittedName>
</protein>
<dbReference type="AlphaFoldDB" id="T1AIF2"/>
<dbReference type="InterPro" id="IPR003439">
    <property type="entry name" value="ABC_transporter-like_ATP-bd"/>
</dbReference>
<evidence type="ECO:0000259" key="1">
    <source>
        <dbReference type="Pfam" id="PF00005"/>
    </source>
</evidence>
<reference evidence="2" key="2">
    <citation type="journal article" date="2014" name="ISME J.">
        <title>Microbial stratification in low pH oxic and suboxic macroscopic growths along an acid mine drainage.</title>
        <authorList>
            <person name="Mendez-Garcia C."/>
            <person name="Mesa V."/>
            <person name="Sprenger R.R."/>
            <person name="Richter M."/>
            <person name="Diez M.S."/>
            <person name="Solano J."/>
            <person name="Bargiela R."/>
            <person name="Golyshina O.V."/>
            <person name="Manteca A."/>
            <person name="Ramos J.L."/>
            <person name="Gallego J.R."/>
            <person name="Llorente I."/>
            <person name="Martins Dos Santos V.A."/>
            <person name="Jensen O.N."/>
            <person name="Pelaez A.I."/>
            <person name="Sanchez J."/>
            <person name="Ferrer M."/>
        </authorList>
    </citation>
    <scope>NUCLEOTIDE SEQUENCE</scope>
</reference>
<sequence>MKEVKNLSGGELQRLSIAITLATEADLYLLDEPSANLDSSARMEVAKIIRRTMENRKKTAMIVDHDIYFIDIISDFLLVFMGTQGL</sequence>
<name>T1AIF2_9ZZZZ</name>
<dbReference type="Pfam" id="PF00005">
    <property type="entry name" value="ABC_tran"/>
    <property type="match status" value="1"/>
</dbReference>
<proteinExistence type="predicted"/>
<feature type="domain" description="ABC transporter" evidence="1">
    <location>
        <begin position="3"/>
        <end position="34"/>
    </location>
</feature>
<dbReference type="PANTHER" id="PTHR19248">
    <property type="entry name" value="ATP-BINDING TRANSPORT PROTEIN-RELATED"/>
    <property type="match status" value="1"/>
</dbReference>